<evidence type="ECO:0000313" key="7">
    <source>
        <dbReference type="EMBL" id="KLU99592.1"/>
    </source>
</evidence>
<protein>
    <recommendedName>
        <fullName evidence="9">Lysine transporter LysE</fullName>
    </recommendedName>
</protein>
<feature type="transmembrane region" description="Helical" evidence="6">
    <location>
        <begin position="150"/>
        <end position="170"/>
    </location>
</feature>
<dbReference type="EMBL" id="LDOV01000030">
    <property type="protein sequence ID" value="KLU99592.1"/>
    <property type="molecule type" value="Genomic_DNA"/>
</dbReference>
<evidence type="ECO:0000256" key="6">
    <source>
        <dbReference type="SAM" id="Phobius"/>
    </source>
</evidence>
<sequence>MNVIVIWTVACMTPGANVILTINSALSTQRRQASGAAVGVSLAVMLWGALGASGLLVVLNSMPALFTVMKVLGGGYLIYLGITRCYRAHKAVSALDLDASHAKHSGFYPLLRHAFITSILNPKTGLFVVSLFSLAMPATMTVGLTVTTMLAMGIITLAWHSLLVLYFSQARAQALYRRSTKWVDYATGGLFTLFGLKVLSS</sequence>
<comment type="subcellular location">
    <subcellularLocation>
        <location evidence="1">Cell membrane</location>
        <topology evidence="1">Multi-pass membrane protein</topology>
    </subcellularLocation>
</comment>
<dbReference type="GO" id="GO:0015171">
    <property type="term" value="F:amino acid transmembrane transporter activity"/>
    <property type="evidence" value="ECO:0007669"/>
    <property type="project" value="TreeGrafter"/>
</dbReference>
<dbReference type="Proteomes" id="UP000036426">
    <property type="component" value="Unassembled WGS sequence"/>
</dbReference>
<keyword evidence="2" id="KW-1003">Cell membrane</keyword>
<dbReference type="Pfam" id="PF01810">
    <property type="entry name" value="LysE"/>
    <property type="match status" value="1"/>
</dbReference>
<comment type="caution">
    <text evidence="7">The sequence shown here is derived from an EMBL/GenBank/DDBJ whole genome shotgun (WGS) entry which is preliminary data.</text>
</comment>
<dbReference type="PANTHER" id="PTHR30086">
    <property type="entry name" value="ARGININE EXPORTER PROTEIN ARGO"/>
    <property type="match status" value="1"/>
</dbReference>
<evidence type="ECO:0000256" key="3">
    <source>
        <dbReference type="ARBA" id="ARBA00022692"/>
    </source>
</evidence>
<evidence type="ECO:0008006" key="9">
    <source>
        <dbReference type="Google" id="ProtNLM"/>
    </source>
</evidence>
<evidence type="ECO:0000256" key="2">
    <source>
        <dbReference type="ARBA" id="ARBA00022475"/>
    </source>
</evidence>
<proteinExistence type="predicted"/>
<feature type="transmembrane region" description="Helical" evidence="6">
    <location>
        <begin position="125"/>
        <end position="144"/>
    </location>
</feature>
<name>A0A0J1GIP7_9GAMM</name>
<gene>
    <name evidence="7" type="ORF">ABT58_17040</name>
</gene>
<dbReference type="OrthoDB" id="581870at2"/>
<feature type="transmembrane region" description="Helical" evidence="6">
    <location>
        <begin position="64"/>
        <end position="82"/>
    </location>
</feature>
<feature type="transmembrane region" description="Helical" evidence="6">
    <location>
        <begin position="38"/>
        <end position="58"/>
    </location>
</feature>
<evidence type="ECO:0000256" key="1">
    <source>
        <dbReference type="ARBA" id="ARBA00004651"/>
    </source>
</evidence>
<dbReference type="InterPro" id="IPR001123">
    <property type="entry name" value="LeuE-type"/>
</dbReference>
<keyword evidence="8" id="KW-1185">Reference proteome</keyword>
<keyword evidence="5 6" id="KW-0472">Membrane</keyword>
<evidence type="ECO:0000256" key="4">
    <source>
        <dbReference type="ARBA" id="ARBA00022989"/>
    </source>
</evidence>
<dbReference type="AlphaFoldDB" id="A0A0J1GIP7"/>
<evidence type="ECO:0000256" key="5">
    <source>
        <dbReference type="ARBA" id="ARBA00023136"/>
    </source>
</evidence>
<evidence type="ECO:0000313" key="8">
    <source>
        <dbReference type="Proteomes" id="UP000036426"/>
    </source>
</evidence>
<keyword evidence="3 6" id="KW-0812">Transmembrane</keyword>
<dbReference type="PANTHER" id="PTHR30086:SF20">
    <property type="entry name" value="ARGININE EXPORTER PROTEIN ARGO-RELATED"/>
    <property type="match status" value="1"/>
</dbReference>
<feature type="transmembrane region" description="Helical" evidence="6">
    <location>
        <begin position="6"/>
        <end position="26"/>
    </location>
</feature>
<dbReference type="GO" id="GO:0005886">
    <property type="term" value="C:plasma membrane"/>
    <property type="evidence" value="ECO:0007669"/>
    <property type="project" value="UniProtKB-SubCell"/>
</dbReference>
<dbReference type="PATRIC" id="fig|754436.4.peg.3612"/>
<keyword evidence="4 6" id="KW-1133">Transmembrane helix</keyword>
<reference evidence="7 8" key="1">
    <citation type="submission" date="2015-05" db="EMBL/GenBank/DDBJ databases">
        <title>Photobacterium galathea sp. nov.</title>
        <authorList>
            <person name="Machado H."/>
            <person name="Gram L."/>
        </authorList>
    </citation>
    <scope>NUCLEOTIDE SEQUENCE [LARGE SCALE GENOMIC DNA]</scope>
    <source>
        <strain evidence="7 8">DSM 25995</strain>
    </source>
</reference>
<organism evidence="7 8">
    <name type="scientific">Photobacterium aphoticum</name>
    <dbReference type="NCBI Taxonomy" id="754436"/>
    <lineage>
        <taxon>Bacteria</taxon>
        <taxon>Pseudomonadati</taxon>
        <taxon>Pseudomonadota</taxon>
        <taxon>Gammaproteobacteria</taxon>
        <taxon>Vibrionales</taxon>
        <taxon>Vibrionaceae</taxon>
        <taxon>Photobacterium</taxon>
    </lineage>
</organism>
<accession>A0A0J1GIP7</accession>